<feature type="compositionally biased region" description="Acidic residues" evidence="1">
    <location>
        <begin position="47"/>
        <end position="64"/>
    </location>
</feature>
<reference evidence="2" key="1">
    <citation type="journal article" date="2014" name="Front. Microbiol.">
        <title>High frequency of phylogenetically diverse reductive dehalogenase-homologous genes in deep subseafloor sedimentary metagenomes.</title>
        <authorList>
            <person name="Kawai M."/>
            <person name="Futagami T."/>
            <person name="Toyoda A."/>
            <person name="Takaki Y."/>
            <person name="Nishi S."/>
            <person name="Hori S."/>
            <person name="Arai W."/>
            <person name="Tsubouchi T."/>
            <person name="Morono Y."/>
            <person name="Uchiyama I."/>
            <person name="Ito T."/>
            <person name="Fujiyama A."/>
            <person name="Inagaki F."/>
            <person name="Takami H."/>
        </authorList>
    </citation>
    <scope>NUCLEOTIDE SEQUENCE</scope>
    <source>
        <strain evidence="2">Expedition CK06-06</strain>
    </source>
</reference>
<evidence type="ECO:0000313" key="2">
    <source>
        <dbReference type="EMBL" id="GAG10793.1"/>
    </source>
</evidence>
<accession>X0VE83</accession>
<dbReference type="AlphaFoldDB" id="X0VE83"/>
<proteinExistence type="predicted"/>
<dbReference type="EMBL" id="BARS01024688">
    <property type="protein sequence ID" value="GAG10793.1"/>
    <property type="molecule type" value="Genomic_DNA"/>
</dbReference>
<feature type="region of interest" description="Disordered" evidence="1">
    <location>
        <begin position="40"/>
        <end position="64"/>
    </location>
</feature>
<organism evidence="2">
    <name type="scientific">marine sediment metagenome</name>
    <dbReference type="NCBI Taxonomy" id="412755"/>
    <lineage>
        <taxon>unclassified sequences</taxon>
        <taxon>metagenomes</taxon>
        <taxon>ecological metagenomes</taxon>
    </lineage>
</organism>
<protein>
    <submittedName>
        <fullName evidence="2">Uncharacterized protein</fullName>
    </submittedName>
</protein>
<name>X0VE83_9ZZZZ</name>
<evidence type="ECO:0000256" key="1">
    <source>
        <dbReference type="SAM" id="MobiDB-lite"/>
    </source>
</evidence>
<gene>
    <name evidence="2" type="ORF">S01H1_39155</name>
</gene>
<sequence length="64" mass="7148">EKSNTTDKQLKKVVGKGSSTTKLAVLGEQLRLLAEKVEKIQETREENNEDDDTSGEEEQEVAEN</sequence>
<comment type="caution">
    <text evidence="2">The sequence shown here is derived from an EMBL/GenBank/DDBJ whole genome shotgun (WGS) entry which is preliminary data.</text>
</comment>
<feature type="non-terminal residue" evidence="2">
    <location>
        <position position="1"/>
    </location>
</feature>